<dbReference type="InterPro" id="IPR005119">
    <property type="entry name" value="LysR_subst-bd"/>
</dbReference>
<accession>A0A0F9FM30</accession>
<dbReference type="EMBL" id="LAZR01023130">
    <property type="protein sequence ID" value="KKL79571.1"/>
    <property type="molecule type" value="Genomic_DNA"/>
</dbReference>
<dbReference type="Pfam" id="PF03466">
    <property type="entry name" value="LysR_substrate"/>
    <property type="match status" value="1"/>
</dbReference>
<feature type="domain" description="HTH lysR-type" evidence="5">
    <location>
        <begin position="1"/>
        <end position="59"/>
    </location>
</feature>
<dbReference type="SUPFAM" id="SSF46785">
    <property type="entry name" value="Winged helix' DNA-binding domain"/>
    <property type="match status" value="1"/>
</dbReference>
<dbReference type="SUPFAM" id="SSF53850">
    <property type="entry name" value="Periplasmic binding protein-like II"/>
    <property type="match status" value="1"/>
</dbReference>
<dbReference type="Gene3D" id="1.10.10.10">
    <property type="entry name" value="Winged helix-like DNA-binding domain superfamily/Winged helix DNA-binding domain"/>
    <property type="match status" value="1"/>
</dbReference>
<dbReference type="GO" id="GO:0003700">
    <property type="term" value="F:DNA-binding transcription factor activity"/>
    <property type="evidence" value="ECO:0007669"/>
    <property type="project" value="InterPro"/>
</dbReference>
<evidence type="ECO:0000256" key="2">
    <source>
        <dbReference type="ARBA" id="ARBA00023015"/>
    </source>
</evidence>
<sequence>MESVRNIRLFLKVLQAGSFSAAGRQSGLSPAAVSRSISMLESDLQAQLLYRTSRKLTLTEVGKTVAASARVIIDKMDELEAVVSEHQDAPRGLLHIHTRTSIGVNYLSSAMVAFQRKYPDIELKIWLTEEHQDLIENKIDVAIRLGNLDEPSLAVRRLWDASPRVIVASPDYLASHPPITEPNDLLDHNCLTYLDGRYDDGRALWKFRKSGQEDIEVLVSGSLQVNNTGILHCSVVNGLGLCLLPIWVYEADLASGKLVHVLQD</sequence>
<dbReference type="InterPro" id="IPR000847">
    <property type="entry name" value="LysR_HTH_N"/>
</dbReference>
<dbReference type="AlphaFoldDB" id="A0A0F9FM30"/>
<organism evidence="6">
    <name type="scientific">marine sediment metagenome</name>
    <dbReference type="NCBI Taxonomy" id="412755"/>
    <lineage>
        <taxon>unclassified sequences</taxon>
        <taxon>metagenomes</taxon>
        <taxon>ecological metagenomes</taxon>
    </lineage>
</organism>
<keyword evidence="2" id="KW-0805">Transcription regulation</keyword>
<comment type="similarity">
    <text evidence="1">Belongs to the LysR transcriptional regulatory family.</text>
</comment>
<dbReference type="InterPro" id="IPR058163">
    <property type="entry name" value="LysR-type_TF_proteobact-type"/>
</dbReference>
<comment type="caution">
    <text evidence="6">The sequence shown here is derived from an EMBL/GenBank/DDBJ whole genome shotgun (WGS) entry which is preliminary data.</text>
</comment>
<dbReference type="PANTHER" id="PTHR30537:SF5">
    <property type="entry name" value="HTH-TYPE TRANSCRIPTIONAL ACTIVATOR TTDR-RELATED"/>
    <property type="match status" value="1"/>
</dbReference>
<evidence type="ECO:0000256" key="3">
    <source>
        <dbReference type="ARBA" id="ARBA00023125"/>
    </source>
</evidence>
<dbReference type="PROSITE" id="PS50931">
    <property type="entry name" value="HTH_LYSR"/>
    <property type="match status" value="1"/>
</dbReference>
<evidence type="ECO:0000256" key="1">
    <source>
        <dbReference type="ARBA" id="ARBA00009437"/>
    </source>
</evidence>
<dbReference type="Gene3D" id="3.40.190.290">
    <property type="match status" value="1"/>
</dbReference>
<reference evidence="6" key="1">
    <citation type="journal article" date="2015" name="Nature">
        <title>Complex archaea that bridge the gap between prokaryotes and eukaryotes.</title>
        <authorList>
            <person name="Spang A."/>
            <person name="Saw J.H."/>
            <person name="Jorgensen S.L."/>
            <person name="Zaremba-Niedzwiedzka K."/>
            <person name="Martijn J."/>
            <person name="Lind A.E."/>
            <person name="van Eijk R."/>
            <person name="Schleper C."/>
            <person name="Guy L."/>
            <person name="Ettema T.J."/>
        </authorList>
    </citation>
    <scope>NUCLEOTIDE SEQUENCE</scope>
</reference>
<feature type="non-terminal residue" evidence="6">
    <location>
        <position position="264"/>
    </location>
</feature>
<dbReference type="CDD" id="cd08422">
    <property type="entry name" value="PBP2_CrgA_like"/>
    <property type="match status" value="1"/>
</dbReference>
<evidence type="ECO:0000259" key="5">
    <source>
        <dbReference type="PROSITE" id="PS50931"/>
    </source>
</evidence>
<protein>
    <recommendedName>
        <fullName evidence="5">HTH lysR-type domain-containing protein</fullName>
    </recommendedName>
</protein>
<evidence type="ECO:0000256" key="4">
    <source>
        <dbReference type="ARBA" id="ARBA00023163"/>
    </source>
</evidence>
<dbReference type="Pfam" id="PF00126">
    <property type="entry name" value="HTH_1"/>
    <property type="match status" value="1"/>
</dbReference>
<evidence type="ECO:0000313" key="6">
    <source>
        <dbReference type="EMBL" id="KKL79571.1"/>
    </source>
</evidence>
<dbReference type="GO" id="GO:0006351">
    <property type="term" value="P:DNA-templated transcription"/>
    <property type="evidence" value="ECO:0007669"/>
    <property type="project" value="TreeGrafter"/>
</dbReference>
<dbReference type="FunFam" id="1.10.10.10:FF:000001">
    <property type="entry name" value="LysR family transcriptional regulator"/>
    <property type="match status" value="1"/>
</dbReference>
<keyword evidence="4" id="KW-0804">Transcription</keyword>
<dbReference type="GO" id="GO:0043565">
    <property type="term" value="F:sequence-specific DNA binding"/>
    <property type="evidence" value="ECO:0007669"/>
    <property type="project" value="TreeGrafter"/>
</dbReference>
<dbReference type="PANTHER" id="PTHR30537">
    <property type="entry name" value="HTH-TYPE TRANSCRIPTIONAL REGULATOR"/>
    <property type="match status" value="1"/>
</dbReference>
<name>A0A0F9FM30_9ZZZZ</name>
<gene>
    <name evidence="6" type="ORF">LCGC14_2013460</name>
</gene>
<dbReference type="InterPro" id="IPR036390">
    <property type="entry name" value="WH_DNA-bd_sf"/>
</dbReference>
<proteinExistence type="inferred from homology"/>
<dbReference type="InterPro" id="IPR036388">
    <property type="entry name" value="WH-like_DNA-bd_sf"/>
</dbReference>
<keyword evidence="3" id="KW-0238">DNA-binding</keyword>